<name>A0A159Z780_9RHOB</name>
<accession>A0A159Z780</accession>
<dbReference type="EMBL" id="CP012661">
    <property type="protein sequence ID" value="AMY71265.1"/>
    <property type="molecule type" value="Genomic_DNA"/>
</dbReference>
<gene>
    <name evidence="2" type="ORF">AKL17_4043</name>
</gene>
<feature type="region of interest" description="Disordered" evidence="1">
    <location>
        <begin position="193"/>
        <end position="224"/>
    </location>
</feature>
<evidence type="ECO:0000256" key="1">
    <source>
        <dbReference type="SAM" id="MobiDB-lite"/>
    </source>
</evidence>
<feature type="region of interest" description="Disordered" evidence="1">
    <location>
        <begin position="237"/>
        <end position="258"/>
    </location>
</feature>
<keyword evidence="3" id="KW-1185">Reference proteome</keyword>
<dbReference type="AntiFam" id="ANF00140">
    <property type="entry name" value="Shadow ORF (opposite ResIII Domain)"/>
</dbReference>
<dbReference type="AlphaFoldDB" id="A0A159Z780"/>
<evidence type="ECO:0000313" key="3">
    <source>
        <dbReference type="Proteomes" id="UP000076128"/>
    </source>
</evidence>
<proteinExistence type="predicted"/>
<organism evidence="2 3">
    <name type="scientific">Frigidibacter mobilis</name>
    <dbReference type="NCBI Taxonomy" id="1335048"/>
    <lineage>
        <taxon>Bacteria</taxon>
        <taxon>Pseudomonadati</taxon>
        <taxon>Pseudomonadota</taxon>
        <taxon>Alphaproteobacteria</taxon>
        <taxon>Rhodobacterales</taxon>
        <taxon>Paracoccaceae</taxon>
        <taxon>Frigidibacter</taxon>
    </lineage>
</organism>
<dbReference type="KEGG" id="daa:AKL17_4043"/>
<protein>
    <submittedName>
        <fullName evidence="2">Uncharacterized protein</fullName>
    </submittedName>
</protein>
<dbReference type="Proteomes" id="UP000076128">
    <property type="component" value="Chromosome"/>
</dbReference>
<evidence type="ECO:0000313" key="2">
    <source>
        <dbReference type="EMBL" id="AMY71265.1"/>
    </source>
</evidence>
<reference evidence="2 3" key="1">
    <citation type="submission" date="2015-09" db="EMBL/GenBank/DDBJ databases">
        <title>Complete genome sequence of Defluviimonas alba cai42t isolated from an oilfield in Xinjiang.</title>
        <authorList>
            <person name="Geng S."/>
            <person name="Pan X."/>
            <person name="Wu X."/>
        </authorList>
    </citation>
    <scope>NUCLEOTIDE SEQUENCE [LARGE SCALE GENOMIC DNA]</scope>
    <source>
        <strain evidence="3">cai42</strain>
    </source>
</reference>
<sequence length="258" mass="29174">MARMQLGTGDHARFSECGQSHSLCPIELRVLERRDAYQLGYHRRGQPGPVDVDLVGDGHFDAVRDCHSLGFRLRASRRRHFPGLVSVFIINRHPDCQHLTRCLSSRNKIGYRLRRHPWKRRQIRPLIFVWLNILIEEDAVADPPGTVLERQRDQVSEASNGHRILVRKEAVIGSKSDLWPFLHGFCDQGRSKLASRPGRHRFGEEYPDVAPLPDRDRSSAAGTPFVRHVASRALASSAQDALSKSAARNQQVSSRSKG</sequence>